<dbReference type="RefSeq" id="WP_234760852.1">
    <property type="nucleotide sequence ID" value="NZ_JAKEIP010000006.1"/>
</dbReference>
<dbReference type="Proteomes" id="UP001139384">
    <property type="component" value="Unassembled WGS sequence"/>
</dbReference>
<dbReference type="Gene3D" id="2.20.70.150">
    <property type="match status" value="1"/>
</dbReference>
<evidence type="ECO:0000259" key="1">
    <source>
        <dbReference type="Pfam" id="PF07883"/>
    </source>
</evidence>
<evidence type="ECO:0000313" key="3">
    <source>
        <dbReference type="Proteomes" id="UP001139384"/>
    </source>
</evidence>
<dbReference type="PANTHER" id="PTHR36156">
    <property type="entry name" value="SLR2101 PROTEIN"/>
    <property type="match status" value="1"/>
</dbReference>
<comment type="caution">
    <text evidence="2">The sequence shown here is derived from an EMBL/GenBank/DDBJ whole genome shotgun (WGS) entry which is preliminary data.</text>
</comment>
<dbReference type="InterPro" id="IPR047142">
    <property type="entry name" value="OryJ/VirC-like"/>
</dbReference>
<dbReference type="InterPro" id="IPR013096">
    <property type="entry name" value="Cupin_2"/>
</dbReference>
<dbReference type="SUPFAM" id="SSF51182">
    <property type="entry name" value="RmlC-like cupins"/>
    <property type="match status" value="1"/>
</dbReference>
<gene>
    <name evidence="2" type="ORF">L0P92_03030</name>
</gene>
<dbReference type="InterPro" id="IPR014710">
    <property type="entry name" value="RmlC-like_jellyroll"/>
</dbReference>
<dbReference type="PANTHER" id="PTHR36156:SF2">
    <property type="entry name" value="CUPIN TYPE-2 DOMAIN-CONTAINING PROTEIN"/>
    <property type="match status" value="1"/>
</dbReference>
<dbReference type="InterPro" id="IPR011051">
    <property type="entry name" value="RmlC_Cupin_sf"/>
</dbReference>
<sequence>MLQSIRRVVTGHDSEGRSIVLSDESADATAAELPFWPGRGSTAIWTTPTGPASNREEDLPRQITGFPLPGSGGVALMFMELPPDSELESMPEEQRSLASSPVARLFPEAYEIDTSKSFQMHATDTVDFVVLLSGEVTLLVDEGEVVLKPFDVVIQRGVNHGWVNRGTTPALIAAAVIDAVPLDRRRSGPKGVDVAT</sequence>
<dbReference type="EMBL" id="JAKEIP010000006">
    <property type="protein sequence ID" value="MCF1592544.1"/>
    <property type="molecule type" value="Genomic_DNA"/>
</dbReference>
<dbReference type="AlphaFoldDB" id="A0A9X1PUK6"/>
<keyword evidence="3" id="KW-1185">Reference proteome</keyword>
<accession>A0A9X1PUK6</accession>
<name>A0A9X1PUK6_STRM4</name>
<dbReference type="Pfam" id="PF07883">
    <property type="entry name" value="Cupin_2"/>
    <property type="match status" value="1"/>
</dbReference>
<dbReference type="Gene3D" id="2.60.120.10">
    <property type="entry name" value="Jelly Rolls"/>
    <property type="match status" value="1"/>
</dbReference>
<proteinExistence type="predicted"/>
<organism evidence="2 3">
    <name type="scientific">Streptomyces muensis</name>
    <dbReference type="NCBI Taxonomy" id="1077944"/>
    <lineage>
        <taxon>Bacteria</taxon>
        <taxon>Bacillati</taxon>
        <taxon>Actinomycetota</taxon>
        <taxon>Actinomycetes</taxon>
        <taxon>Kitasatosporales</taxon>
        <taxon>Streptomycetaceae</taxon>
        <taxon>Streptomyces</taxon>
    </lineage>
</organism>
<reference evidence="2" key="1">
    <citation type="submission" date="2022-01" db="EMBL/GenBank/DDBJ databases">
        <title>Draft Genome Sequences of Seven Type Strains of the Genus Streptomyces.</title>
        <authorList>
            <person name="Aziz S."/>
            <person name="Coretto E."/>
            <person name="Chronakova A."/>
            <person name="Sproer C."/>
            <person name="Huber K."/>
            <person name="Nouioui I."/>
            <person name="Gross H."/>
        </authorList>
    </citation>
    <scope>NUCLEOTIDE SEQUENCE</scope>
    <source>
        <strain evidence="2">DSM 103493</strain>
    </source>
</reference>
<evidence type="ECO:0000313" key="2">
    <source>
        <dbReference type="EMBL" id="MCF1592544.1"/>
    </source>
</evidence>
<dbReference type="CDD" id="cd02231">
    <property type="entry name" value="cupin_BLL6423-like"/>
    <property type="match status" value="1"/>
</dbReference>
<feature type="domain" description="Cupin type-2" evidence="1">
    <location>
        <begin position="116"/>
        <end position="172"/>
    </location>
</feature>
<protein>
    <submittedName>
        <fullName evidence="2">Cupin domain-containing protein</fullName>
    </submittedName>
</protein>